<dbReference type="CDD" id="cd01745">
    <property type="entry name" value="GATase1_2"/>
    <property type="match status" value="1"/>
</dbReference>
<dbReference type="PANTHER" id="PTHR43235:SF1">
    <property type="entry name" value="GLUTAMINE AMIDOTRANSFERASE PB2B2.05-RELATED"/>
    <property type="match status" value="1"/>
</dbReference>
<reference evidence="2" key="1">
    <citation type="journal article" date="2019" name="Int. J. Syst. Evol. Microbiol.">
        <title>The Global Catalogue of Microorganisms (GCM) 10K type strain sequencing project: providing services to taxonomists for standard genome sequencing and annotation.</title>
        <authorList>
            <consortium name="The Broad Institute Genomics Platform"/>
            <consortium name="The Broad Institute Genome Sequencing Center for Infectious Disease"/>
            <person name="Wu L."/>
            <person name="Ma J."/>
        </authorList>
    </citation>
    <scope>NUCLEOTIDE SEQUENCE [LARGE SCALE GENOMIC DNA]</scope>
    <source>
        <strain evidence="2">CGMCC 1.12923</strain>
    </source>
</reference>
<dbReference type="Proteomes" id="UP000614272">
    <property type="component" value="Unassembled WGS sequence"/>
</dbReference>
<keyword evidence="2" id="KW-1185">Reference proteome</keyword>
<dbReference type="SUPFAM" id="SSF52317">
    <property type="entry name" value="Class I glutamine amidotransferase-like"/>
    <property type="match status" value="1"/>
</dbReference>
<evidence type="ECO:0000313" key="1">
    <source>
        <dbReference type="EMBL" id="GGD57247.1"/>
    </source>
</evidence>
<dbReference type="InterPro" id="IPR029062">
    <property type="entry name" value="Class_I_gatase-like"/>
</dbReference>
<dbReference type="Gene3D" id="3.40.50.880">
    <property type="match status" value="1"/>
</dbReference>
<dbReference type="PANTHER" id="PTHR43235">
    <property type="entry name" value="GLUTAMINE AMIDOTRANSFERASE PB2B2.05-RELATED"/>
    <property type="match status" value="1"/>
</dbReference>
<dbReference type="InterPro" id="IPR011697">
    <property type="entry name" value="Peptidase_C26"/>
</dbReference>
<dbReference type="Pfam" id="PF07722">
    <property type="entry name" value="Peptidase_C26"/>
    <property type="match status" value="1"/>
</dbReference>
<accession>A0ABQ1R7I7</accession>
<dbReference type="InterPro" id="IPR044668">
    <property type="entry name" value="PuuD-like"/>
</dbReference>
<proteinExistence type="predicted"/>
<sequence length="200" mass="22584">MAFAIRRAGGEATRISTRHDVDLDKLDGLLISGGTDLCPELYGQEAEPGQQYDVPRDNLEYQVLDFVLQKQLPVMGICRGCQLINVRLGGTLFRDIKDQRKLTSNRTLLHPGKTLFIKPDSMLHRIVEHERLLINSIHHQAISEVAENFSISATDADGFTQAIESNALPHVLGVQWHPEYLPYMINQTKLFKWLVHQSGT</sequence>
<organism evidence="1 2">
    <name type="scientific">Lacimicrobium alkaliphilum</name>
    <dbReference type="NCBI Taxonomy" id="1526571"/>
    <lineage>
        <taxon>Bacteria</taxon>
        <taxon>Pseudomonadati</taxon>
        <taxon>Pseudomonadota</taxon>
        <taxon>Gammaproteobacteria</taxon>
        <taxon>Alteromonadales</taxon>
        <taxon>Alteromonadaceae</taxon>
        <taxon>Lacimicrobium</taxon>
    </lineage>
</organism>
<dbReference type="PROSITE" id="PS51273">
    <property type="entry name" value="GATASE_TYPE_1"/>
    <property type="match status" value="1"/>
</dbReference>
<gene>
    <name evidence="1" type="ORF">GCM10011357_10910</name>
</gene>
<dbReference type="GO" id="GO:0016787">
    <property type="term" value="F:hydrolase activity"/>
    <property type="evidence" value="ECO:0007669"/>
    <property type="project" value="UniProtKB-KW"/>
</dbReference>
<keyword evidence="1" id="KW-0378">Hydrolase</keyword>
<comment type="caution">
    <text evidence="1">The sequence shown here is derived from an EMBL/GenBank/DDBJ whole genome shotgun (WGS) entry which is preliminary data.</text>
</comment>
<evidence type="ECO:0000313" key="2">
    <source>
        <dbReference type="Proteomes" id="UP000614272"/>
    </source>
</evidence>
<name>A0ABQ1R7I7_9ALTE</name>
<protein>
    <submittedName>
        <fullName evidence="1">Gamma-glutamyl-gamma-aminobutyrate hydrolase</fullName>
    </submittedName>
</protein>
<dbReference type="EMBL" id="BMGJ01000003">
    <property type="protein sequence ID" value="GGD57247.1"/>
    <property type="molecule type" value="Genomic_DNA"/>
</dbReference>